<accession>E4T0L9</accession>
<dbReference type="HOGENOM" id="CLU_105794_1_0_10"/>
<dbReference type="eggNOG" id="COG1484">
    <property type="taxonomic scope" value="Bacteria"/>
</dbReference>
<dbReference type="EMBL" id="CP002345">
    <property type="protein sequence ID" value="ADQ81083.1"/>
    <property type="molecule type" value="Genomic_DNA"/>
</dbReference>
<name>E4T0L9_PALPW</name>
<dbReference type="Gene3D" id="3.40.50.300">
    <property type="entry name" value="P-loop containing nucleotide triphosphate hydrolases"/>
    <property type="match status" value="1"/>
</dbReference>
<sequence>MQTINRSTVSIETFKRVINQICPDFLITDENKEILNELYRYINNTSKVLDCSKGIWFWGSIGTGKSTLMKILAEAQRAADKDRGFKCVNCSELATKYAAYGFEAMNESTFNEGEKPHPVERGFDEVGREPIPAKYFGNDLNVMQYIFGMRYELRNTVKTHVTTNVRKESIPILYGDYINDRLYETFNFIEIKGESKRGATK</sequence>
<dbReference type="Proteomes" id="UP000008718">
    <property type="component" value="Chromosome"/>
</dbReference>
<evidence type="ECO:0000313" key="2">
    <source>
        <dbReference type="Proteomes" id="UP000008718"/>
    </source>
</evidence>
<dbReference type="InterPro" id="IPR027417">
    <property type="entry name" value="P-loop_NTPase"/>
</dbReference>
<dbReference type="CDD" id="cd00009">
    <property type="entry name" value="AAA"/>
    <property type="match status" value="1"/>
</dbReference>
<organism evidence="1 2">
    <name type="scientific">Paludibacter propionicigenes (strain DSM 17365 / JCM 13257 / WB4)</name>
    <dbReference type="NCBI Taxonomy" id="694427"/>
    <lineage>
        <taxon>Bacteria</taxon>
        <taxon>Pseudomonadati</taxon>
        <taxon>Bacteroidota</taxon>
        <taxon>Bacteroidia</taxon>
        <taxon>Bacteroidales</taxon>
        <taxon>Paludibacteraceae</taxon>
        <taxon>Paludibacter</taxon>
    </lineage>
</organism>
<keyword evidence="2" id="KW-1185">Reference proteome</keyword>
<reference key="1">
    <citation type="submission" date="2010-11" db="EMBL/GenBank/DDBJ databases">
        <title>The complete genome of Paludibacter propionicigenes DSM 17365.</title>
        <authorList>
            <consortium name="US DOE Joint Genome Institute (JGI-PGF)"/>
            <person name="Lucas S."/>
            <person name="Copeland A."/>
            <person name="Lapidus A."/>
            <person name="Bruce D."/>
            <person name="Goodwin L."/>
            <person name="Pitluck S."/>
            <person name="Kyrpides N."/>
            <person name="Mavromatis K."/>
            <person name="Ivanova N."/>
            <person name="Munk A.C."/>
            <person name="Brettin T."/>
            <person name="Detter J.C."/>
            <person name="Han C."/>
            <person name="Tapia R."/>
            <person name="Land M."/>
            <person name="Hauser L."/>
            <person name="Markowitz V."/>
            <person name="Cheng J.-F."/>
            <person name="Hugenholtz P."/>
            <person name="Woyke T."/>
            <person name="Wu D."/>
            <person name="Gronow S."/>
            <person name="Wellnitz S."/>
            <person name="Brambilla E."/>
            <person name="Klenk H.-P."/>
            <person name="Eisen J.A."/>
        </authorList>
    </citation>
    <scope>NUCLEOTIDE SEQUENCE</scope>
    <source>
        <strain>WB4</strain>
    </source>
</reference>
<dbReference type="SUPFAM" id="SSF52540">
    <property type="entry name" value="P-loop containing nucleoside triphosphate hydrolases"/>
    <property type="match status" value="1"/>
</dbReference>
<gene>
    <name evidence="1" type="ordered locus">Palpr_2954</name>
</gene>
<proteinExistence type="predicted"/>
<dbReference type="AlphaFoldDB" id="E4T0L9"/>
<evidence type="ECO:0000313" key="1">
    <source>
        <dbReference type="EMBL" id="ADQ81083.1"/>
    </source>
</evidence>
<dbReference type="STRING" id="694427.Palpr_2954"/>
<protein>
    <submittedName>
        <fullName evidence="1">ATPase</fullName>
    </submittedName>
</protein>
<dbReference type="KEGG" id="ppn:Palpr_2954"/>
<reference evidence="1 2" key="2">
    <citation type="journal article" date="2011" name="Stand. Genomic Sci.">
        <title>Complete genome sequence of Paludibacter propionicigenes type strain (WB4).</title>
        <authorList>
            <person name="Gronow S."/>
            <person name="Munk C."/>
            <person name="Lapidus A."/>
            <person name="Nolan M."/>
            <person name="Lucas S."/>
            <person name="Hammon N."/>
            <person name="Deshpande S."/>
            <person name="Cheng J.F."/>
            <person name="Tapia R."/>
            <person name="Han C."/>
            <person name="Goodwin L."/>
            <person name="Pitluck S."/>
            <person name="Liolios K."/>
            <person name="Ivanova N."/>
            <person name="Mavromatis K."/>
            <person name="Mikhailova N."/>
            <person name="Pati A."/>
            <person name="Chen A."/>
            <person name="Palaniappan K."/>
            <person name="Land M."/>
            <person name="Hauser L."/>
            <person name="Chang Y.J."/>
            <person name="Jeffries C.D."/>
            <person name="Brambilla E."/>
            <person name="Rohde M."/>
            <person name="Goker M."/>
            <person name="Detter J.C."/>
            <person name="Woyke T."/>
            <person name="Bristow J."/>
            <person name="Eisen J.A."/>
            <person name="Markowitz V."/>
            <person name="Hugenholtz P."/>
            <person name="Kyrpides N.C."/>
            <person name="Klenk H.P."/>
        </authorList>
    </citation>
    <scope>NUCLEOTIDE SEQUENCE [LARGE SCALE GENOMIC DNA]</scope>
    <source>
        <strain evidence="2">DSM 17365 / JCM 13257 / WB4</strain>
    </source>
</reference>